<keyword evidence="4 5" id="KW-0269">Exonuclease</keyword>
<evidence type="ECO:0000313" key="10">
    <source>
        <dbReference type="Proteomes" id="UP000199459"/>
    </source>
</evidence>
<dbReference type="Pfam" id="PF13742">
    <property type="entry name" value="tRNA_anti_2"/>
    <property type="match status" value="1"/>
</dbReference>
<evidence type="ECO:0000256" key="3">
    <source>
        <dbReference type="ARBA" id="ARBA00022801"/>
    </source>
</evidence>
<dbReference type="HAMAP" id="MF_00378">
    <property type="entry name" value="Exonuc_7_L"/>
    <property type="match status" value="1"/>
</dbReference>
<evidence type="ECO:0000259" key="8">
    <source>
        <dbReference type="Pfam" id="PF13742"/>
    </source>
</evidence>
<name>A0A1H8I1P7_9PROT</name>
<dbReference type="InterPro" id="IPR025824">
    <property type="entry name" value="OB-fold_nuc-bd_dom"/>
</dbReference>
<dbReference type="GO" id="GO:0008855">
    <property type="term" value="F:exodeoxyribonuclease VII activity"/>
    <property type="evidence" value="ECO:0007669"/>
    <property type="project" value="UniProtKB-UniRule"/>
</dbReference>
<evidence type="ECO:0000256" key="5">
    <source>
        <dbReference type="HAMAP-Rule" id="MF_00378"/>
    </source>
</evidence>
<dbReference type="NCBIfam" id="TIGR00237">
    <property type="entry name" value="xseA"/>
    <property type="match status" value="1"/>
</dbReference>
<evidence type="ECO:0000259" key="7">
    <source>
        <dbReference type="Pfam" id="PF02601"/>
    </source>
</evidence>
<dbReference type="GO" id="GO:0005737">
    <property type="term" value="C:cytoplasm"/>
    <property type="evidence" value="ECO:0007669"/>
    <property type="project" value="UniProtKB-SubCell"/>
</dbReference>
<dbReference type="EC" id="3.1.11.6" evidence="5"/>
<dbReference type="Proteomes" id="UP000199459">
    <property type="component" value="Unassembled WGS sequence"/>
</dbReference>
<comment type="function">
    <text evidence="5">Bidirectionally degrades single-stranded DNA into large acid-insoluble oligonucleotides, which are then degraded further into small acid-soluble oligonucleotides.</text>
</comment>
<comment type="subcellular location">
    <subcellularLocation>
        <location evidence="5 6">Cytoplasm</location>
    </subcellularLocation>
</comment>
<sequence length="462" mass="52285">MNLPSALEITQTIITVSELNSNVKTVLENNFPLLWVNGEISNLKRYPSGHWYFSLKDADAQVRCVMFRHKNQYLDWQPRDGTQVEVLALVTLYEARGDYQLNVETVRRAGLGTLYEAFERLKKQLDRDGLFDPDRKKKLPAFPRQIGIITSPATAALHDVITTLKRRLPSLPIVIYPTPVQGRDAAINIASAIVAASARHECDVLILCRGGGSIEDLWAFNEETVARAIAACTVPVISGIGHETDFTIADFVADRRAPTPTAAAEISSPEITELKQRLSRQHQKLHHAITRKLENSMQKIDLLTHRHTHPGERIQNQLSHLQHLQERLIASITYHIDKRFWVTRSYYQRILSSRPNLTPVAEQQKRIAEQLSQTCLRKIEIMATKLQHRQEQLIQLNPQSILNRGYSITYSSEGKIVSKANQVSAGDKIQVKFAQGHVNANVTKTCNNSNKTKKTNPRSDNY</sequence>
<comment type="catalytic activity">
    <reaction evidence="5 6">
        <text>Exonucleolytic cleavage in either 5'- to 3'- or 3'- to 5'-direction to yield nucleoside 5'-phosphates.</text>
        <dbReference type="EC" id="3.1.11.6"/>
    </reaction>
</comment>
<keyword evidence="3 5" id="KW-0378">Hydrolase</keyword>
<evidence type="ECO:0000256" key="4">
    <source>
        <dbReference type="ARBA" id="ARBA00022839"/>
    </source>
</evidence>
<keyword evidence="2 5" id="KW-0540">Nuclease</keyword>
<evidence type="ECO:0000256" key="6">
    <source>
        <dbReference type="RuleBase" id="RU004355"/>
    </source>
</evidence>
<evidence type="ECO:0000313" key="9">
    <source>
        <dbReference type="EMBL" id="SEN62443.1"/>
    </source>
</evidence>
<dbReference type="OrthoDB" id="9802795at2"/>
<dbReference type="GO" id="GO:0006308">
    <property type="term" value="P:DNA catabolic process"/>
    <property type="evidence" value="ECO:0007669"/>
    <property type="project" value="UniProtKB-UniRule"/>
</dbReference>
<feature type="domain" description="OB-fold nucleic acid binding" evidence="8">
    <location>
        <begin position="14"/>
        <end position="106"/>
    </location>
</feature>
<gene>
    <name evidence="5" type="primary">xseA</name>
    <name evidence="9" type="ORF">SAMN05216325_12818</name>
</gene>
<protein>
    <recommendedName>
        <fullName evidence="5">Exodeoxyribonuclease 7 large subunit</fullName>
        <ecNumber evidence="5">3.1.11.6</ecNumber>
    </recommendedName>
    <alternativeName>
        <fullName evidence="5">Exodeoxyribonuclease VII large subunit</fullName>
        <shortName evidence="5">Exonuclease VII large subunit</shortName>
    </alternativeName>
</protein>
<dbReference type="GO" id="GO:0009318">
    <property type="term" value="C:exodeoxyribonuclease VII complex"/>
    <property type="evidence" value="ECO:0007669"/>
    <property type="project" value="UniProtKB-UniRule"/>
</dbReference>
<organism evidence="9 10">
    <name type="scientific">Nitrosomonas marina</name>
    <dbReference type="NCBI Taxonomy" id="917"/>
    <lineage>
        <taxon>Bacteria</taxon>
        <taxon>Pseudomonadati</taxon>
        <taxon>Pseudomonadota</taxon>
        <taxon>Betaproteobacteria</taxon>
        <taxon>Nitrosomonadales</taxon>
        <taxon>Nitrosomonadaceae</taxon>
        <taxon>Nitrosomonas</taxon>
    </lineage>
</organism>
<dbReference type="RefSeq" id="WP_090634372.1">
    <property type="nucleotide sequence ID" value="NZ_FOCP01000028.1"/>
</dbReference>
<dbReference type="EMBL" id="FOCP01000028">
    <property type="protein sequence ID" value="SEN62443.1"/>
    <property type="molecule type" value="Genomic_DNA"/>
</dbReference>
<evidence type="ECO:0000256" key="2">
    <source>
        <dbReference type="ARBA" id="ARBA00022722"/>
    </source>
</evidence>
<evidence type="ECO:0000256" key="1">
    <source>
        <dbReference type="ARBA" id="ARBA00022490"/>
    </source>
</evidence>
<keyword evidence="1 5" id="KW-0963">Cytoplasm</keyword>
<reference evidence="9 10" key="1">
    <citation type="submission" date="2016-10" db="EMBL/GenBank/DDBJ databases">
        <authorList>
            <person name="de Groot N.N."/>
        </authorList>
    </citation>
    <scope>NUCLEOTIDE SEQUENCE [LARGE SCALE GENOMIC DNA]</scope>
    <source>
        <strain evidence="9 10">Nm22</strain>
    </source>
</reference>
<dbReference type="InterPro" id="IPR020579">
    <property type="entry name" value="Exonuc_VII_lsu_C"/>
</dbReference>
<dbReference type="InterPro" id="IPR003753">
    <property type="entry name" value="Exonuc_VII_L"/>
</dbReference>
<dbReference type="CDD" id="cd04489">
    <property type="entry name" value="ExoVII_LU_OBF"/>
    <property type="match status" value="1"/>
</dbReference>
<comment type="similarity">
    <text evidence="5 6">Belongs to the XseA family.</text>
</comment>
<dbReference type="STRING" id="917.SAMN05216326_1446"/>
<dbReference type="Pfam" id="PF02601">
    <property type="entry name" value="Exonuc_VII_L"/>
    <property type="match status" value="1"/>
</dbReference>
<comment type="subunit">
    <text evidence="5">Heterooligomer composed of large and small subunits.</text>
</comment>
<dbReference type="GO" id="GO:0003676">
    <property type="term" value="F:nucleic acid binding"/>
    <property type="evidence" value="ECO:0007669"/>
    <property type="project" value="InterPro"/>
</dbReference>
<proteinExistence type="inferred from homology"/>
<dbReference type="PANTHER" id="PTHR30008">
    <property type="entry name" value="EXODEOXYRIBONUCLEASE 7 LARGE SUBUNIT"/>
    <property type="match status" value="1"/>
</dbReference>
<accession>A0A1H8I1P7</accession>
<dbReference type="AlphaFoldDB" id="A0A1H8I1P7"/>
<feature type="domain" description="Exonuclease VII large subunit C-terminal" evidence="7">
    <location>
        <begin position="130"/>
        <end position="440"/>
    </location>
</feature>
<dbReference type="PANTHER" id="PTHR30008:SF0">
    <property type="entry name" value="EXODEOXYRIBONUCLEASE 7 LARGE SUBUNIT"/>
    <property type="match status" value="1"/>
</dbReference>